<dbReference type="EMBL" id="VIWT01000004">
    <property type="protein sequence ID" value="TWF82577.1"/>
    <property type="molecule type" value="Genomic_DNA"/>
</dbReference>
<gene>
    <name evidence="4" type="ORF">FHX73_1459</name>
</gene>
<dbReference type="InterPro" id="IPR050807">
    <property type="entry name" value="TransReg_Diox_bact_type"/>
</dbReference>
<keyword evidence="5" id="KW-1185">Reference proteome</keyword>
<dbReference type="InterPro" id="IPR010982">
    <property type="entry name" value="Lambda_DNA-bd_dom_sf"/>
</dbReference>
<dbReference type="PROSITE" id="PS50943">
    <property type="entry name" value="HTH_CROC1"/>
    <property type="match status" value="1"/>
</dbReference>
<dbReference type="GO" id="GO:0003700">
    <property type="term" value="F:DNA-binding transcription factor activity"/>
    <property type="evidence" value="ECO:0007669"/>
    <property type="project" value="TreeGrafter"/>
</dbReference>
<proteinExistence type="predicted"/>
<name>A0A561T639_9ACTN</name>
<dbReference type="Gene3D" id="1.10.260.40">
    <property type="entry name" value="lambda repressor-like DNA-binding domains"/>
    <property type="match status" value="1"/>
</dbReference>
<reference evidence="4 5" key="1">
    <citation type="submission" date="2019-06" db="EMBL/GenBank/DDBJ databases">
        <title>Sequencing the genomes of 1000 actinobacteria strains.</title>
        <authorList>
            <person name="Klenk H.-P."/>
        </authorList>
    </citation>
    <scope>NUCLEOTIDE SEQUENCE [LARGE SCALE GENOMIC DNA]</scope>
    <source>
        <strain evidence="4 5">DSM 44826</strain>
    </source>
</reference>
<dbReference type="InterPro" id="IPR011051">
    <property type="entry name" value="RmlC_Cupin_sf"/>
</dbReference>
<dbReference type="SUPFAM" id="SSF51182">
    <property type="entry name" value="RmlC-like cupins"/>
    <property type="match status" value="1"/>
</dbReference>
<protein>
    <submittedName>
        <fullName evidence="4">XRE family transcriptional regulator</fullName>
    </submittedName>
</protein>
<dbReference type="OrthoDB" id="5114244at2"/>
<feature type="region of interest" description="Disordered" evidence="2">
    <location>
        <begin position="1"/>
        <end position="21"/>
    </location>
</feature>
<feature type="domain" description="HTH cro/C1-type" evidence="3">
    <location>
        <begin position="23"/>
        <end position="77"/>
    </location>
</feature>
<dbReference type="Pfam" id="PF07883">
    <property type="entry name" value="Cupin_2"/>
    <property type="match status" value="1"/>
</dbReference>
<dbReference type="AlphaFoldDB" id="A0A561T639"/>
<evidence type="ECO:0000256" key="1">
    <source>
        <dbReference type="ARBA" id="ARBA00023125"/>
    </source>
</evidence>
<dbReference type="GO" id="GO:0005829">
    <property type="term" value="C:cytosol"/>
    <property type="evidence" value="ECO:0007669"/>
    <property type="project" value="TreeGrafter"/>
</dbReference>
<sequence length="202" mass="21787">MTQVASPDAPAPGGRDPHVGTRVREYRLMRRLTLRALGKAAGVSPSFLSQLENGRTDASVGSLRRISMALGVSMADLFEPAPRAWHAVLRRADRPQVEVTAGSRKFMIAQPPLRHLEIYTGEFGPGGSTGDGQYTHGDAQEVLLVISGEVTLELSEERHTLRTGDSIEYATSTPHRLVNSGQGPAEVLWVISPPTPDEVPST</sequence>
<evidence type="ECO:0000313" key="4">
    <source>
        <dbReference type="EMBL" id="TWF82577.1"/>
    </source>
</evidence>
<dbReference type="Gene3D" id="2.60.120.10">
    <property type="entry name" value="Jelly Rolls"/>
    <property type="match status" value="1"/>
</dbReference>
<dbReference type="PANTHER" id="PTHR46797">
    <property type="entry name" value="HTH-TYPE TRANSCRIPTIONAL REGULATOR"/>
    <property type="match status" value="1"/>
</dbReference>
<accession>A0A561T639</accession>
<evidence type="ECO:0000313" key="5">
    <source>
        <dbReference type="Proteomes" id="UP000317940"/>
    </source>
</evidence>
<organism evidence="4 5">
    <name type="scientific">Kitasatospora viridis</name>
    <dbReference type="NCBI Taxonomy" id="281105"/>
    <lineage>
        <taxon>Bacteria</taxon>
        <taxon>Bacillati</taxon>
        <taxon>Actinomycetota</taxon>
        <taxon>Actinomycetes</taxon>
        <taxon>Kitasatosporales</taxon>
        <taxon>Streptomycetaceae</taxon>
        <taxon>Kitasatospora</taxon>
    </lineage>
</organism>
<dbReference type="InterPro" id="IPR013096">
    <property type="entry name" value="Cupin_2"/>
</dbReference>
<comment type="caution">
    <text evidence="4">The sequence shown here is derived from an EMBL/GenBank/DDBJ whole genome shotgun (WGS) entry which is preliminary data.</text>
</comment>
<dbReference type="CDD" id="cd02209">
    <property type="entry name" value="cupin_XRE_C"/>
    <property type="match status" value="1"/>
</dbReference>
<dbReference type="RefSeq" id="WP_145909875.1">
    <property type="nucleotide sequence ID" value="NZ_BAAAMZ010000002.1"/>
</dbReference>
<keyword evidence="1" id="KW-0238">DNA-binding</keyword>
<dbReference type="InterPro" id="IPR014710">
    <property type="entry name" value="RmlC-like_jellyroll"/>
</dbReference>
<dbReference type="SMART" id="SM00530">
    <property type="entry name" value="HTH_XRE"/>
    <property type="match status" value="1"/>
</dbReference>
<dbReference type="PANTHER" id="PTHR46797:SF2">
    <property type="entry name" value="TRANSCRIPTIONAL REGULATOR"/>
    <property type="match status" value="1"/>
</dbReference>
<dbReference type="GO" id="GO:0003677">
    <property type="term" value="F:DNA binding"/>
    <property type="evidence" value="ECO:0007669"/>
    <property type="project" value="UniProtKB-KW"/>
</dbReference>
<dbReference type="Proteomes" id="UP000317940">
    <property type="component" value="Unassembled WGS sequence"/>
</dbReference>
<dbReference type="Pfam" id="PF01381">
    <property type="entry name" value="HTH_3"/>
    <property type="match status" value="1"/>
</dbReference>
<evidence type="ECO:0000256" key="2">
    <source>
        <dbReference type="SAM" id="MobiDB-lite"/>
    </source>
</evidence>
<dbReference type="CDD" id="cd00093">
    <property type="entry name" value="HTH_XRE"/>
    <property type="match status" value="1"/>
</dbReference>
<evidence type="ECO:0000259" key="3">
    <source>
        <dbReference type="PROSITE" id="PS50943"/>
    </source>
</evidence>
<dbReference type="InterPro" id="IPR001387">
    <property type="entry name" value="Cro/C1-type_HTH"/>
</dbReference>
<dbReference type="SUPFAM" id="SSF47413">
    <property type="entry name" value="lambda repressor-like DNA-binding domains"/>
    <property type="match status" value="1"/>
</dbReference>